<reference evidence="8 9" key="1">
    <citation type="submission" date="2016-10" db="EMBL/GenBank/DDBJ databases">
        <authorList>
            <person name="de Groot N.N."/>
        </authorList>
    </citation>
    <scope>NUCLEOTIDE SEQUENCE [LARGE SCALE GENOMIC DNA]</scope>
    <source>
        <strain evidence="9">E92,LMG 26720,CCM 7988</strain>
    </source>
</reference>
<dbReference type="PANTHER" id="PTHR43273:SF8">
    <property type="entry name" value="RADICAL SAM DOMAIN PROTEIN"/>
    <property type="match status" value="1"/>
</dbReference>
<dbReference type="EMBL" id="FOXH01000006">
    <property type="protein sequence ID" value="SFP83725.1"/>
    <property type="molecule type" value="Genomic_DNA"/>
</dbReference>
<dbReference type="STRING" id="1079859.SAMN04515674_10697"/>
<dbReference type="AlphaFoldDB" id="A0A1I5TL10"/>
<sequence length="405" mass="46628">MDPLKCQALILKIASRCNLNCDYCYIYNKGDYTYLKQPKLMSNEVVDAIIERVKEHCSLHDQKFFEFVFHGGEPLLAPREFFKSFVGKARERLKGIKVGFTLQTNGVLLDNEWCKTLGLLDISVGVSIDGLQETHDLHRKYHNGNGSYYDTIRGLKIAQNSPFLRNNVGILMVIDVESDPVEVYNQLRFLGTRYINFLLPYGNYENTPTGLLYQERKEGKTLYADWLIEIFNIWWHSDQKIEIRIFKQVVELILGIDNGFEYWGQRRSEFLVIETDGSIEAVGALKLCGHGFTKADMNVLNNTIDDALETELAKNYQLSHEILCQQCQECPVVEVCGGGFFPHRYRSSNGFNNPSVYCLNLLKLITHIQNVVLDTMPKELISEGEMEKLTFSIIKEEYIESFTYI</sequence>
<dbReference type="PROSITE" id="PS51918">
    <property type="entry name" value="RADICAL_SAM"/>
    <property type="match status" value="1"/>
</dbReference>
<comment type="cofactor">
    <cofactor evidence="1">
        <name>[4Fe-4S] cluster</name>
        <dbReference type="ChEBI" id="CHEBI:49883"/>
    </cofactor>
</comment>
<dbReference type="GO" id="GO:0051539">
    <property type="term" value="F:4 iron, 4 sulfur cluster binding"/>
    <property type="evidence" value="ECO:0007669"/>
    <property type="project" value="UniProtKB-KW"/>
</dbReference>
<dbReference type="Pfam" id="PF04055">
    <property type="entry name" value="Radical_SAM"/>
    <property type="match status" value="1"/>
</dbReference>
<evidence type="ECO:0000259" key="7">
    <source>
        <dbReference type="PROSITE" id="PS51918"/>
    </source>
</evidence>
<dbReference type="OrthoDB" id="9808591at2"/>
<dbReference type="Gene3D" id="3.20.20.70">
    <property type="entry name" value="Aldolase class I"/>
    <property type="match status" value="1"/>
</dbReference>
<evidence type="ECO:0000256" key="3">
    <source>
        <dbReference type="ARBA" id="ARBA00022691"/>
    </source>
</evidence>
<dbReference type="InterPro" id="IPR013785">
    <property type="entry name" value="Aldolase_TIM"/>
</dbReference>
<dbReference type="InterPro" id="IPR023867">
    <property type="entry name" value="Sulphatase_maturase_rSAM"/>
</dbReference>
<dbReference type="Proteomes" id="UP000199306">
    <property type="component" value="Unassembled WGS sequence"/>
</dbReference>
<dbReference type="SFLD" id="SFLDG01072">
    <property type="entry name" value="dehydrogenase_like"/>
    <property type="match status" value="1"/>
</dbReference>
<dbReference type="GO" id="GO:0016491">
    <property type="term" value="F:oxidoreductase activity"/>
    <property type="evidence" value="ECO:0007669"/>
    <property type="project" value="InterPro"/>
</dbReference>
<dbReference type="SFLD" id="SFLDG01384">
    <property type="entry name" value="thioether_bond_formation_requi"/>
    <property type="match status" value="1"/>
</dbReference>
<dbReference type="SFLD" id="SFLDG01386">
    <property type="entry name" value="main_SPASM_domain-containing"/>
    <property type="match status" value="2"/>
</dbReference>
<keyword evidence="2" id="KW-0004">4Fe-4S</keyword>
<dbReference type="InterPro" id="IPR007197">
    <property type="entry name" value="rSAM"/>
</dbReference>
<dbReference type="PROSITE" id="PS01305">
    <property type="entry name" value="MOAA_NIFB_PQQE"/>
    <property type="match status" value="1"/>
</dbReference>
<accession>A0A1I5TL10</accession>
<feature type="domain" description="Radical SAM core" evidence="7">
    <location>
        <begin position="3"/>
        <end position="237"/>
    </location>
</feature>
<evidence type="ECO:0000256" key="5">
    <source>
        <dbReference type="ARBA" id="ARBA00023004"/>
    </source>
</evidence>
<dbReference type="GO" id="GO:0046872">
    <property type="term" value="F:metal ion binding"/>
    <property type="evidence" value="ECO:0007669"/>
    <property type="project" value="UniProtKB-KW"/>
</dbReference>
<organism evidence="8 9">
    <name type="scientific">Pseudarcicella hirudinis</name>
    <dbReference type="NCBI Taxonomy" id="1079859"/>
    <lineage>
        <taxon>Bacteria</taxon>
        <taxon>Pseudomonadati</taxon>
        <taxon>Bacteroidota</taxon>
        <taxon>Cytophagia</taxon>
        <taxon>Cytophagales</taxon>
        <taxon>Flectobacillaceae</taxon>
        <taxon>Pseudarcicella</taxon>
    </lineage>
</organism>
<evidence type="ECO:0000256" key="1">
    <source>
        <dbReference type="ARBA" id="ARBA00001966"/>
    </source>
</evidence>
<dbReference type="SFLD" id="SFLDG01067">
    <property type="entry name" value="SPASM/twitch_domain_containing"/>
    <property type="match status" value="2"/>
</dbReference>
<dbReference type="InterPro" id="IPR000385">
    <property type="entry name" value="MoaA_NifB_PqqE_Fe-S-bd_CS"/>
</dbReference>
<evidence type="ECO:0000313" key="9">
    <source>
        <dbReference type="Proteomes" id="UP000199306"/>
    </source>
</evidence>
<proteinExistence type="predicted"/>
<gene>
    <name evidence="8" type="ORF">SAMN04515674_10697</name>
</gene>
<keyword evidence="4" id="KW-0479">Metal-binding</keyword>
<evidence type="ECO:0000313" key="8">
    <source>
        <dbReference type="EMBL" id="SFP83725.1"/>
    </source>
</evidence>
<keyword evidence="3" id="KW-0949">S-adenosyl-L-methionine</keyword>
<protein>
    <recommendedName>
        <fullName evidence="7">Radical SAM core domain-containing protein</fullName>
    </recommendedName>
</protein>
<keyword evidence="6" id="KW-0411">Iron-sulfur</keyword>
<dbReference type="InterPro" id="IPR058240">
    <property type="entry name" value="rSAM_sf"/>
</dbReference>
<name>A0A1I5TL10_9BACT</name>
<dbReference type="CDD" id="cd01335">
    <property type="entry name" value="Radical_SAM"/>
    <property type="match status" value="1"/>
</dbReference>
<evidence type="ECO:0000256" key="6">
    <source>
        <dbReference type="ARBA" id="ARBA00023014"/>
    </source>
</evidence>
<dbReference type="SFLD" id="SFLDS00029">
    <property type="entry name" value="Radical_SAM"/>
    <property type="match status" value="2"/>
</dbReference>
<keyword evidence="5" id="KW-0408">Iron</keyword>
<evidence type="ECO:0000256" key="4">
    <source>
        <dbReference type="ARBA" id="ARBA00022723"/>
    </source>
</evidence>
<dbReference type="SUPFAM" id="SSF102114">
    <property type="entry name" value="Radical SAM enzymes"/>
    <property type="match status" value="1"/>
</dbReference>
<keyword evidence="9" id="KW-1185">Reference proteome</keyword>
<dbReference type="PANTHER" id="PTHR43273">
    <property type="entry name" value="ANAEROBIC SULFATASE-MATURATING ENZYME HOMOLOG ASLB-RELATED"/>
    <property type="match status" value="1"/>
</dbReference>
<evidence type="ECO:0000256" key="2">
    <source>
        <dbReference type="ARBA" id="ARBA00022485"/>
    </source>
</evidence>
<dbReference type="RefSeq" id="WP_092017240.1">
    <property type="nucleotide sequence ID" value="NZ_FOXH01000006.1"/>
</dbReference>